<evidence type="ECO:0000256" key="1">
    <source>
        <dbReference type="ARBA" id="ARBA00001971"/>
    </source>
</evidence>
<evidence type="ECO:0000256" key="7">
    <source>
        <dbReference type="ARBA" id="ARBA00023004"/>
    </source>
</evidence>
<dbReference type="RefSeq" id="XP_003029972.1">
    <property type="nucleotide sequence ID" value="XM_003029926.1"/>
</dbReference>
<dbReference type="VEuPathDB" id="FungiDB:SCHCODRAFT_02632925"/>
<keyword evidence="6 10" id="KW-0560">Oxidoreductase</keyword>
<evidence type="ECO:0000256" key="3">
    <source>
        <dbReference type="ARBA" id="ARBA00010617"/>
    </source>
</evidence>
<evidence type="ECO:0000256" key="9">
    <source>
        <dbReference type="PIRSR" id="PIRSR602401-1"/>
    </source>
</evidence>
<dbReference type="InParanoid" id="D8Q8I4"/>
<dbReference type="CDD" id="cd11065">
    <property type="entry name" value="CYP64-like"/>
    <property type="match status" value="1"/>
</dbReference>
<protein>
    <recommendedName>
        <fullName evidence="13">Cytochrome P450</fullName>
    </recommendedName>
</protein>
<dbReference type="InterPro" id="IPR001128">
    <property type="entry name" value="Cyt_P450"/>
</dbReference>
<dbReference type="InterPro" id="IPR017972">
    <property type="entry name" value="Cyt_P450_CS"/>
</dbReference>
<sequence>MSLPPGPSGLPIVGNLFDVPVDFQWLKYAEWSKKFGSDVIHLDVGGMPVVVLHSFEACFDLLEKRSSEYSSRADTPMLDLMGWEFQITSMKYGPRWREHRRALHSFLNIDTVRRFRPRQQRATHTFLRRMLDASSENLRTELRFMLASTIMDITYGIDALPENDPYTQVADRAFKAGAIAAVPNSYSVNIFPALMHLPEWMPGSGFKKHARKWKPVTEEMVNAPFEETLRQMESDSARSSFVSLSLEKARAKDDIAQEEVVKNTAAIMYIGAMDTTVATLISFVLHMLENPDIARRAQLELDSVLEPGKLPEFDDEERLPYTTAVVKETMRMYPAAPVAVPHQHTGETDDVYRGFAIPKGSVVIPNVWAMAHDELAYPEPYVYKPERFLSEDGKLNPAICDPASFVFGFGRRICPGKHMALASTWLTIASTLRVYDIEKAKRPDGTPIEPKREYKSATLQSPEAFECNFVPRSEDAIRMIRESAEQNI</sequence>
<dbReference type="AlphaFoldDB" id="D8Q8I4"/>
<evidence type="ECO:0000313" key="12">
    <source>
        <dbReference type="Proteomes" id="UP000007431"/>
    </source>
</evidence>
<proteinExistence type="inferred from homology"/>
<dbReference type="GO" id="GO:0016705">
    <property type="term" value="F:oxidoreductase activity, acting on paired donors, with incorporation or reduction of molecular oxygen"/>
    <property type="evidence" value="ECO:0007669"/>
    <property type="project" value="InterPro"/>
</dbReference>
<evidence type="ECO:0000256" key="2">
    <source>
        <dbReference type="ARBA" id="ARBA00005179"/>
    </source>
</evidence>
<evidence type="ECO:0000256" key="5">
    <source>
        <dbReference type="ARBA" id="ARBA00022723"/>
    </source>
</evidence>
<comment type="cofactor">
    <cofactor evidence="1 9">
        <name>heme</name>
        <dbReference type="ChEBI" id="CHEBI:30413"/>
    </cofactor>
</comment>
<reference evidence="11 12" key="1">
    <citation type="journal article" date="2010" name="Nat. Biotechnol.">
        <title>Genome sequence of the model mushroom Schizophyllum commune.</title>
        <authorList>
            <person name="Ohm R.A."/>
            <person name="de Jong J.F."/>
            <person name="Lugones L.G."/>
            <person name="Aerts A."/>
            <person name="Kothe E."/>
            <person name="Stajich J.E."/>
            <person name="de Vries R.P."/>
            <person name="Record E."/>
            <person name="Levasseur A."/>
            <person name="Baker S.E."/>
            <person name="Bartholomew K.A."/>
            <person name="Coutinho P.M."/>
            <person name="Erdmann S."/>
            <person name="Fowler T.J."/>
            <person name="Gathman A.C."/>
            <person name="Lombard V."/>
            <person name="Henrissat B."/>
            <person name="Knabe N."/>
            <person name="Kuees U."/>
            <person name="Lilly W.W."/>
            <person name="Lindquist E."/>
            <person name="Lucas S."/>
            <person name="Magnuson J.K."/>
            <person name="Piumi F."/>
            <person name="Raudaskoski M."/>
            <person name="Salamov A."/>
            <person name="Schmutz J."/>
            <person name="Schwarze F.W.M.R."/>
            <person name="vanKuyk P.A."/>
            <person name="Horton J.S."/>
            <person name="Grigoriev I.V."/>
            <person name="Woesten H.A.B."/>
        </authorList>
    </citation>
    <scope>NUCLEOTIDE SEQUENCE [LARGE SCALE GENOMIC DNA]</scope>
    <source>
        <strain evidence="12">H4-8 / FGSC 9210</strain>
    </source>
</reference>
<dbReference type="EMBL" id="GL377308">
    <property type="protein sequence ID" value="EFI95069.1"/>
    <property type="molecule type" value="Genomic_DNA"/>
</dbReference>
<dbReference type="GO" id="GO:0020037">
    <property type="term" value="F:heme binding"/>
    <property type="evidence" value="ECO:0007669"/>
    <property type="project" value="InterPro"/>
</dbReference>
<dbReference type="PRINTS" id="PR00385">
    <property type="entry name" value="P450"/>
</dbReference>
<dbReference type="InterPro" id="IPR002401">
    <property type="entry name" value="Cyt_P450_E_grp-I"/>
</dbReference>
<keyword evidence="5 9" id="KW-0479">Metal-binding</keyword>
<keyword evidence="7 9" id="KW-0408">Iron</keyword>
<dbReference type="Pfam" id="PF00067">
    <property type="entry name" value="p450"/>
    <property type="match status" value="1"/>
</dbReference>
<keyword evidence="8 10" id="KW-0503">Monooxygenase</keyword>
<dbReference type="OrthoDB" id="2789670at2759"/>
<accession>D8Q8I4</accession>
<feature type="binding site" description="axial binding residue" evidence="9">
    <location>
        <position position="414"/>
    </location>
    <ligand>
        <name>heme</name>
        <dbReference type="ChEBI" id="CHEBI:30413"/>
    </ligand>
    <ligandPart>
        <name>Fe</name>
        <dbReference type="ChEBI" id="CHEBI:18248"/>
    </ligandPart>
</feature>
<dbReference type="InterPro" id="IPR050364">
    <property type="entry name" value="Cytochrome_P450_fung"/>
</dbReference>
<dbReference type="SUPFAM" id="SSF48264">
    <property type="entry name" value="Cytochrome P450"/>
    <property type="match status" value="1"/>
</dbReference>
<dbReference type="Gene3D" id="1.10.630.10">
    <property type="entry name" value="Cytochrome P450"/>
    <property type="match status" value="1"/>
</dbReference>
<dbReference type="HOGENOM" id="CLU_001570_2_3_1"/>
<comment type="pathway">
    <text evidence="2">Secondary metabolite biosynthesis.</text>
</comment>
<gene>
    <name evidence="11" type="ORF">SCHCODRAFT_77401</name>
</gene>
<organism evidence="12">
    <name type="scientific">Schizophyllum commune (strain H4-8 / FGSC 9210)</name>
    <name type="common">Split gill fungus</name>
    <dbReference type="NCBI Taxonomy" id="578458"/>
    <lineage>
        <taxon>Eukaryota</taxon>
        <taxon>Fungi</taxon>
        <taxon>Dikarya</taxon>
        <taxon>Basidiomycota</taxon>
        <taxon>Agaricomycotina</taxon>
        <taxon>Agaricomycetes</taxon>
        <taxon>Agaricomycetidae</taxon>
        <taxon>Agaricales</taxon>
        <taxon>Schizophyllaceae</taxon>
        <taxon>Schizophyllum</taxon>
    </lineage>
</organism>
<evidence type="ECO:0000256" key="10">
    <source>
        <dbReference type="RuleBase" id="RU000461"/>
    </source>
</evidence>
<dbReference type="Proteomes" id="UP000007431">
    <property type="component" value="Unassembled WGS sequence"/>
</dbReference>
<dbReference type="KEGG" id="scm:SCHCO_02632925"/>
<dbReference type="PRINTS" id="PR00463">
    <property type="entry name" value="EP450I"/>
</dbReference>
<evidence type="ECO:0000256" key="8">
    <source>
        <dbReference type="ARBA" id="ARBA00023033"/>
    </source>
</evidence>
<evidence type="ECO:0008006" key="13">
    <source>
        <dbReference type="Google" id="ProtNLM"/>
    </source>
</evidence>
<dbReference type="STRING" id="578458.D8Q8I4"/>
<dbReference type="GO" id="GO:0004497">
    <property type="term" value="F:monooxygenase activity"/>
    <property type="evidence" value="ECO:0007669"/>
    <property type="project" value="UniProtKB-KW"/>
</dbReference>
<evidence type="ECO:0000256" key="6">
    <source>
        <dbReference type="ARBA" id="ARBA00023002"/>
    </source>
</evidence>
<dbReference type="PANTHER" id="PTHR46300">
    <property type="entry name" value="P450, PUTATIVE (EUROFUNG)-RELATED-RELATED"/>
    <property type="match status" value="1"/>
</dbReference>
<dbReference type="GO" id="GO:0005506">
    <property type="term" value="F:iron ion binding"/>
    <property type="evidence" value="ECO:0007669"/>
    <property type="project" value="InterPro"/>
</dbReference>
<comment type="similarity">
    <text evidence="3 10">Belongs to the cytochrome P450 family.</text>
</comment>
<dbReference type="OMA" id="GMDLMFL"/>
<name>D8Q8I4_SCHCM</name>
<keyword evidence="4 9" id="KW-0349">Heme</keyword>
<evidence type="ECO:0000313" key="11">
    <source>
        <dbReference type="EMBL" id="EFI95069.1"/>
    </source>
</evidence>
<dbReference type="eggNOG" id="KOG0156">
    <property type="taxonomic scope" value="Eukaryota"/>
</dbReference>
<dbReference type="GeneID" id="9587874"/>
<dbReference type="PROSITE" id="PS00086">
    <property type="entry name" value="CYTOCHROME_P450"/>
    <property type="match status" value="1"/>
</dbReference>
<dbReference type="InterPro" id="IPR036396">
    <property type="entry name" value="Cyt_P450_sf"/>
</dbReference>
<keyword evidence="12" id="KW-1185">Reference proteome</keyword>
<dbReference type="PANTHER" id="PTHR46300:SF7">
    <property type="entry name" value="P450, PUTATIVE (EUROFUNG)-RELATED"/>
    <property type="match status" value="1"/>
</dbReference>
<evidence type="ECO:0000256" key="4">
    <source>
        <dbReference type="ARBA" id="ARBA00022617"/>
    </source>
</evidence>